<feature type="region of interest" description="Disordered" evidence="2">
    <location>
        <begin position="152"/>
        <end position="241"/>
    </location>
</feature>
<feature type="compositionally biased region" description="Low complexity" evidence="2">
    <location>
        <begin position="185"/>
        <end position="241"/>
    </location>
</feature>
<evidence type="ECO:0000313" key="4">
    <source>
        <dbReference type="EMBL" id="GJE93008.1"/>
    </source>
</evidence>
<dbReference type="PANTHER" id="PTHR31836">
    <property type="match status" value="1"/>
</dbReference>
<protein>
    <submittedName>
        <fullName evidence="4">Uncharacterized protein</fullName>
    </submittedName>
</protein>
<evidence type="ECO:0000313" key="5">
    <source>
        <dbReference type="Proteomes" id="UP000703269"/>
    </source>
</evidence>
<comment type="caution">
    <text evidence="4">The sequence shown here is derived from an EMBL/GenBank/DDBJ whole genome shotgun (WGS) entry which is preliminary data.</text>
</comment>
<sequence length="264" mass="26638">MLFNKSIFATFALAAAVAARPHDVAQHHHAAAGGPHVDPAHNSTLLKRGQSFQSVRLSMYYPETGNQVACGGYYHDNDMIVALNAAQFEAANGAMCGQQITLTRNGKSVQATIVDECPSSSCPYGGLDCSPAIASALGFFNDLVWDGAWTIGGGDPAPASSSQAPPPPPSPSKTSSTPPPPPPSSTSKSHTTTTTTSSSTPSSTPASTSSTVSSSSSSSSSAASAASSAAVTPTPTATPASNIANLYTNIVNMALLAAASENTH</sequence>
<keyword evidence="5" id="KW-1185">Reference proteome</keyword>
<feature type="compositionally biased region" description="Pro residues" evidence="2">
    <location>
        <begin position="164"/>
        <end position="184"/>
    </location>
</feature>
<dbReference type="InterPro" id="IPR051477">
    <property type="entry name" value="Expansin_CellWall"/>
</dbReference>
<dbReference type="Proteomes" id="UP000703269">
    <property type="component" value="Unassembled WGS sequence"/>
</dbReference>
<organism evidence="4 5">
    <name type="scientific">Phanerochaete sordida</name>
    <dbReference type="NCBI Taxonomy" id="48140"/>
    <lineage>
        <taxon>Eukaryota</taxon>
        <taxon>Fungi</taxon>
        <taxon>Dikarya</taxon>
        <taxon>Basidiomycota</taxon>
        <taxon>Agaricomycotina</taxon>
        <taxon>Agaricomycetes</taxon>
        <taxon>Polyporales</taxon>
        <taxon>Phanerochaetaceae</taxon>
        <taxon>Phanerochaete</taxon>
    </lineage>
</organism>
<dbReference type="OrthoDB" id="623670at2759"/>
<reference evidence="4 5" key="1">
    <citation type="submission" date="2021-08" db="EMBL/GenBank/DDBJ databases">
        <title>Draft Genome Sequence of Phanerochaete sordida strain YK-624.</title>
        <authorList>
            <person name="Mori T."/>
            <person name="Dohra H."/>
            <person name="Suzuki T."/>
            <person name="Kawagishi H."/>
            <person name="Hirai H."/>
        </authorList>
    </citation>
    <scope>NUCLEOTIDE SEQUENCE [LARGE SCALE GENOMIC DNA]</scope>
    <source>
        <strain evidence="4 5">YK-624</strain>
    </source>
</reference>
<accession>A0A9P3GDP9</accession>
<keyword evidence="1 3" id="KW-0732">Signal</keyword>
<name>A0A9P3GDP9_9APHY</name>
<dbReference type="SUPFAM" id="SSF50685">
    <property type="entry name" value="Barwin-like endoglucanases"/>
    <property type="match status" value="1"/>
</dbReference>
<gene>
    <name evidence="4" type="ORF">PsYK624_091670</name>
</gene>
<feature type="signal peptide" evidence="3">
    <location>
        <begin position="1"/>
        <end position="19"/>
    </location>
</feature>
<evidence type="ECO:0000256" key="1">
    <source>
        <dbReference type="ARBA" id="ARBA00022729"/>
    </source>
</evidence>
<proteinExistence type="predicted"/>
<evidence type="ECO:0000256" key="3">
    <source>
        <dbReference type="SAM" id="SignalP"/>
    </source>
</evidence>
<feature type="chain" id="PRO_5040289871" evidence="3">
    <location>
        <begin position="20"/>
        <end position="264"/>
    </location>
</feature>
<evidence type="ECO:0000256" key="2">
    <source>
        <dbReference type="SAM" id="MobiDB-lite"/>
    </source>
</evidence>
<dbReference type="CDD" id="cd22191">
    <property type="entry name" value="DPBB_RlpA_EXP_N-like"/>
    <property type="match status" value="1"/>
</dbReference>
<dbReference type="Gene3D" id="2.40.40.10">
    <property type="entry name" value="RlpA-like domain"/>
    <property type="match status" value="1"/>
</dbReference>
<dbReference type="PANTHER" id="PTHR31836:SF28">
    <property type="entry name" value="SRCR DOMAIN-CONTAINING PROTEIN-RELATED"/>
    <property type="match status" value="1"/>
</dbReference>
<dbReference type="AlphaFoldDB" id="A0A9P3GDP9"/>
<dbReference type="InterPro" id="IPR036908">
    <property type="entry name" value="RlpA-like_sf"/>
</dbReference>
<dbReference type="EMBL" id="BPQB01000029">
    <property type="protein sequence ID" value="GJE93008.1"/>
    <property type="molecule type" value="Genomic_DNA"/>
</dbReference>